<evidence type="ECO:0000313" key="9">
    <source>
        <dbReference type="EMBL" id="GMM54691.1"/>
    </source>
</evidence>
<evidence type="ECO:0000256" key="3">
    <source>
        <dbReference type="PIRNR" id="PIRNR036492"/>
    </source>
</evidence>
<dbReference type="InterPro" id="IPR016162">
    <property type="entry name" value="Ald_DH_N"/>
</dbReference>
<dbReference type="PROSITE" id="PS00687">
    <property type="entry name" value="ALDEHYDE_DEHYDR_GLU"/>
    <property type="match status" value="1"/>
</dbReference>
<dbReference type="InterPro" id="IPR015590">
    <property type="entry name" value="Aldehyde_DH_dom"/>
</dbReference>
<feature type="active site" evidence="4 5">
    <location>
        <position position="233"/>
    </location>
</feature>
<dbReference type="PANTHER" id="PTHR43570">
    <property type="entry name" value="ALDEHYDE DEHYDROGENASE"/>
    <property type="match status" value="1"/>
</dbReference>
<proteinExistence type="inferred from homology"/>
<dbReference type="Gene3D" id="3.40.309.10">
    <property type="entry name" value="Aldehyde Dehydrogenase, Chain A, domain 2"/>
    <property type="match status" value="1"/>
</dbReference>
<evidence type="ECO:0000256" key="2">
    <source>
        <dbReference type="ARBA" id="ARBA00023002"/>
    </source>
</evidence>
<evidence type="ECO:0000259" key="8">
    <source>
        <dbReference type="Pfam" id="PF00171"/>
    </source>
</evidence>
<name>A0AAV5RT28_MAUHU</name>
<dbReference type="Proteomes" id="UP001377567">
    <property type="component" value="Unassembled WGS sequence"/>
</dbReference>
<dbReference type="InterPro" id="IPR029510">
    <property type="entry name" value="Ald_DH_CS_GLU"/>
</dbReference>
<keyword evidence="2 3" id="KW-0560">Oxidoreductase</keyword>
<dbReference type="GO" id="GO:0004029">
    <property type="term" value="F:aldehyde dehydrogenase (NAD+) activity"/>
    <property type="evidence" value="ECO:0007669"/>
    <property type="project" value="TreeGrafter"/>
</dbReference>
<dbReference type="AlphaFoldDB" id="A0AAV5RT28"/>
<evidence type="ECO:0000256" key="5">
    <source>
        <dbReference type="PROSITE-ProRule" id="PRU10007"/>
    </source>
</evidence>
<reference evidence="9 10" key="1">
    <citation type="journal article" date="2023" name="Elife">
        <title>Identification of key yeast species and microbe-microbe interactions impacting larval growth of Drosophila in the wild.</title>
        <authorList>
            <person name="Mure A."/>
            <person name="Sugiura Y."/>
            <person name="Maeda R."/>
            <person name="Honda K."/>
            <person name="Sakurai N."/>
            <person name="Takahashi Y."/>
            <person name="Watada M."/>
            <person name="Katoh T."/>
            <person name="Gotoh A."/>
            <person name="Gotoh Y."/>
            <person name="Taniguchi I."/>
            <person name="Nakamura K."/>
            <person name="Hayashi T."/>
            <person name="Katayama T."/>
            <person name="Uemura T."/>
            <person name="Hattori Y."/>
        </authorList>
    </citation>
    <scope>NUCLEOTIDE SEQUENCE [LARGE SCALE GENOMIC DNA]</scope>
    <source>
        <strain evidence="9 10">KH-74</strain>
    </source>
</reference>
<keyword evidence="7" id="KW-0472">Membrane</keyword>
<protein>
    <recommendedName>
        <fullName evidence="3">Aldehyde dehydrogenase</fullName>
    </recommendedName>
</protein>
<feature type="active site" evidence="4">
    <location>
        <position position="273"/>
    </location>
</feature>
<dbReference type="EMBL" id="BTGD01000003">
    <property type="protein sequence ID" value="GMM54691.1"/>
    <property type="molecule type" value="Genomic_DNA"/>
</dbReference>
<dbReference type="InterPro" id="IPR012394">
    <property type="entry name" value="Aldehyde_DH_NAD(P)"/>
</dbReference>
<dbReference type="GO" id="GO:0005737">
    <property type="term" value="C:cytoplasm"/>
    <property type="evidence" value="ECO:0007669"/>
    <property type="project" value="TreeGrafter"/>
</dbReference>
<evidence type="ECO:0000256" key="6">
    <source>
        <dbReference type="RuleBase" id="RU003345"/>
    </source>
</evidence>
<dbReference type="InterPro" id="IPR016161">
    <property type="entry name" value="Ald_DH/histidinol_DH"/>
</dbReference>
<keyword evidence="10" id="KW-1185">Reference proteome</keyword>
<evidence type="ECO:0000256" key="7">
    <source>
        <dbReference type="SAM" id="Phobius"/>
    </source>
</evidence>
<dbReference type="InterPro" id="IPR016163">
    <property type="entry name" value="Ald_DH_C"/>
</dbReference>
<dbReference type="PIRSF" id="PIRSF036492">
    <property type="entry name" value="ALDH"/>
    <property type="match status" value="1"/>
</dbReference>
<feature type="transmembrane region" description="Helical" evidence="7">
    <location>
        <begin position="515"/>
        <end position="533"/>
    </location>
</feature>
<accession>A0AAV5RT28</accession>
<comment type="similarity">
    <text evidence="1 3 6">Belongs to the aldehyde dehydrogenase family.</text>
</comment>
<feature type="domain" description="Aldehyde dehydrogenase" evidence="8">
    <location>
        <begin position="36"/>
        <end position="466"/>
    </location>
</feature>
<comment type="caution">
    <text evidence="9">The sequence shown here is derived from an EMBL/GenBank/DDBJ whole genome shotgun (WGS) entry which is preliminary data.</text>
</comment>
<dbReference type="Pfam" id="PF00171">
    <property type="entry name" value="Aldedh"/>
    <property type="match status" value="1"/>
</dbReference>
<keyword evidence="7" id="KW-0812">Transmembrane</keyword>
<evidence type="ECO:0000256" key="4">
    <source>
        <dbReference type="PIRSR" id="PIRSR036492-1"/>
    </source>
</evidence>
<dbReference type="Gene3D" id="3.40.605.10">
    <property type="entry name" value="Aldehyde Dehydrogenase, Chain A, domain 1"/>
    <property type="match status" value="1"/>
</dbReference>
<keyword evidence="7" id="KW-1133">Transmembrane helix</keyword>
<evidence type="ECO:0000256" key="1">
    <source>
        <dbReference type="ARBA" id="ARBA00009986"/>
    </source>
</evidence>
<dbReference type="PANTHER" id="PTHR43570:SF16">
    <property type="entry name" value="ALDEHYDE DEHYDROGENASE TYPE III, ISOFORM Q"/>
    <property type="match status" value="1"/>
</dbReference>
<dbReference type="SUPFAM" id="SSF53720">
    <property type="entry name" value="ALDH-like"/>
    <property type="match status" value="1"/>
</dbReference>
<organism evidence="9 10">
    <name type="scientific">Maudiozyma humilis</name>
    <name type="common">Sour dough yeast</name>
    <name type="synonym">Kazachstania humilis</name>
    <dbReference type="NCBI Taxonomy" id="51915"/>
    <lineage>
        <taxon>Eukaryota</taxon>
        <taxon>Fungi</taxon>
        <taxon>Dikarya</taxon>
        <taxon>Ascomycota</taxon>
        <taxon>Saccharomycotina</taxon>
        <taxon>Saccharomycetes</taxon>
        <taxon>Saccharomycetales</taxon>
        <taxon>Saccharomycetaceae</taxon>
        <taxon>Maudiozyma</taxon>
    </lineage>
</organism>
<gene>
    <name evidence="9" type="ORF">DAKH74_013070</name>
</gene>
<dbReference type="GO" id="GO:0006081">
    <property type="term" value="P:aldehyde metabolic process"/>
    <property type="evidence" value="ECO:0007669"/>
    <property type="project" value="InterPro"/>
</dbReference>
<sequence>MTTSELVYTSLDVIDTKMAVSKEFYFSRQKELSDAKNIAKTDLQFRLKQLKRLYNAVKKNEASLIRAMEKDYHRAPQESLQLELIPLYNDILHMIDCLPKWIKAKRVGDYSPAYMLGSVYVEKIARGSVLVVSPCNFPVLLALTPVANAIAAGNSVILKPSELTPATAREMQRIIEETVFPHGLLQVVQGAIPETTQLIRSPTFDMIFYTGSPKVGSIVAQEAGKNLTPCVLELGGKSPAFLTKNFDIRNRSKLHTAMKRLFFGAFSNAGQICVTPDYLVIHESIYDEVIREAKIVLNEMYPEFSNATDYTHMIGDRGYNVLTNLLEKTQGETYTPTAAAGFKSDTQDGKYCIPPTLVFDCPWDDPLMMEENFGPVLPFYKYSDLDETLDQIIARVDQPLVQYLFSDSAHERQKILTRLRSGDCLIGDTIIHVGIQESPFGGIGTSGYGNYGGQYGYDAFVHERTVFKQPFWMDFMLFMRYAPYTEAKRALVQVATEQRAWFDEDGNDYWYHNRLLYFFSFIGVALGALFAAYRS</sequence>
<evidence type="ECO:0000313" key="10">
    <source>
        <dbReference type="Proteomes" id="UP001377567"/>
    </source>
</evidence>